<evidence type="ECO:0000313" key="4">
    <source>
        <dbReference type="EMBL" id="NMF96420.1"/>
    </source>
</evidence>
<dbReference type="Pfam" id="PF00582">
    <property type="entry name" value="Usp"/>
    <property type="match status" value="1"/>
</dbReference>
<evidence type="ECO:0000256" key="2">
    <source>
        <dbReference type="PIRNR" id="PIRNR006276"/>
    </source>
</evidence>
<dbReference type="InterPro" id="IPR006015">
    <property type="entry name" value="Universal_stress_UspA"/>
</dbReference>
<comment type="subcellular location">
    <subcellularLocation>
        <location evidence="2">Cytoplasm</location>
    </subcellularLocation>
</comment>
<evidence type="ECO:0000313" key="5">
    <source>
        <dbReference type="Proteomes" id="UP000634522"/>
    </source>
</evidence>
<dbReference type="Gene3D" id="3.40.50.620">
    <property type="entry name" value="HUPs"/>
    <property type="match status" value="1"/>
</dbReference>
<evidence type="ECO:0000256" key="1">
    <source>
        <dbReference type="ARBA" id="ARBA00008791"/>
    </source>
</evidence>
<dbReference type="InterPro" id="IPR014729">
    <property type="entry name" value="Rossmann-like_a/b/a_fold"/>
</dbReference>
<dbReference type="PIRSF" id="PIRSF006276">
    <property type="entry name" value="UspA"/>
    <property type="match status" value="1"/>
</dbReference>
<comment type="similarity">
    <text evidence="1 2">Belongs to the universal stress protein A family.</text>
</comment>
<proteinExistence type="inferred from homology"/>
<gene>
    <name evidence="4" type="ORF">GPA27_03295</name>
</gene>
<dbReference type="EMBL" id="WTVS01000004">
    <property type="protein sequence ID" value="NMF96420.1"/>
    <property type="molecule type" value="Genomic_DNA"/>
</dbReference>
<dbReference type="Proteomes" id="UP000634522">
    <property type="component" value="Unassembled WGS sequence"/>
</dbReference>
<feature type="domain" description="UspA" evidence="3">
    <location>
        <begin position="1"/>
        <end position="147"/>
    </location>
</feature>
<protein>
    <recommendedName>
        <fullName evidence="2">Universal stress protein</fullName>
    </recommendedName>
</protein>
<dbReference type="SUPFAM" id="SSF52402">
    <property type="entry name" value="Adenine nucleotide alpha hydrolases-like"/>
    <property type="match status" value="1"/>
</dbReference>
<dbReference type="PANTHER" id="PTHR46268:SF15">
    <property type="entry name" value="UNIVERSAL STRESS PROTEIN HP_0031"/>
    <property type="match status" value="1"/>
</dbReference>
<name>A0ABX1NAU6_9RHOO</name>
<sequence>MFGHLLVPTDGSELSQQAVEKAVAFAREINAHITFFFVRADAEASVYGDAALLRSTDPEIFEKAADEAARSILTRAQVVANSAGINSEVLSAISDDPYEAIIAAAEDRGCDLIVMASHGHRGIKSVVLGSQTQKVLTHSKFPVLVYR</sequence>
<organism evidence="4 5">
    <name type="scientific">Aromatoleum toluolicum</name>
    <dbReference type="NCBI Taxonomy" id="90060"/>
    <lineage>
        <taxon>Bacteria</taxon>
        <taxon>Pseudomonadati</taxon>
        <taxon>Pseudomonadota</taxon>
        <taxon>Betaproteobacteria</taxon>
        <taxon>Rhodocyclales</taxon>
        <taxon>Rhodocyclaceae</taxon>
        <taxon>Aromatoleum</taxon>
    </lineage>
</organism>
<reference evidence="4 5" key="1">
    <citation type="submission" date="2019-12" db="EMBL/GenBank/DDBJ databases">
        <title>Comparative genomics gives insights into the taxonomy of the Azoarcus-Aromatoleum group and reveals separate origins of nif in the plant-associated Azoarcus and non-plant-associated Aromatoleum sub-groups.</title>
        <authorList>
            <person name="Lafos M."/>
            <person name="Maluk M."/>
            <person name="Batista M."/>
            <person name="Junghare M."/>
            <person name="Carmona M."/>
            <person name="Faoro H."/>
            <person name="Cruz L.M."/>
            <person name="Battistoni F."/>
            <person name="De Souza E."/>
            <person name="Pedrosa F."/>
            <person name="Chen W.-M."/>
            <person name="Poole P.S."/>
            <person name="Dixon R.A."/>
            <person name="James E.K."/>
        </authorList>
    </citation>
    <scope>NUCLEOTIDE SEQUENCE [LARGE SCALE GENOMIC DNA]</scope>
    <source>
        <strain evidence="4 5">T</strain>
    </source>
</reference>
<keyword evidence="5" id="KW-1185">Reference proteome</keyword>
<accession>A0ABX1NAU6</accession>
<keyword evidence="2" id="KW-0963">Cytoplasm</keyword>
<dbReference type="InterPro" id="IPR006016">
    <property type="entry name" value="UspA"/>
</dbReference>
<dbReference type="CDD" id="cd00293">
    <property type="entry name" value="USP-like"/>
    <property type="match status" value="1"/>
</dbReference>
<dbReference type="PANTHER" id="PTHR46268">
    <property type="entry name" value="STRESS RESPONSE PROTEIN NHAX"/>
    <property type="match status" value="1"/>
</dbReference>
<dbReference type="RefSeq" id="WP_169137805.1">
    <property type="nucleotide sequence ID" value="NZ_WTVS01000004.1"/>
</dbReference>
<dbReference type="PRINTS" id="PR01438">
    <property type="entry name" value="UNVRSLSTRESS"/>
</dbReference>
<comment type="caution">
    <text evidence="4">The sequence shown here is derived from an EMBL/GenBank/DDBJ whole genome shotgun (WGS) entry which is preliminary data.</text>
</comment>
<evidence type="ECO:0000259" key="3">
    <source>
        <dbReference type="Pfam" id="PF00582"/>
    </source>
</evidence>